<dbReference type="EMBL" id="AP019307">
    <property type="protein sequence ID" value="BBH15758.1"/>
    <property type="molecule type" value="Genomic_DNA"/>
</dbReference>
<dbReference type="RefSeq" id="WP_125565644.1">
    <property type="nucleotide sequence ID" value="NZ_AP019307.1"/>
</dbReference>
<protein>
    <recommendedName>
        <fullName evidence="4">Glycosyltransferase RgtA/B/C/D-like domain-containing protein</fullName>
    </recommendedName>
</protein>
<dbReference type="OrthoDB" id="3334070at2"/>
<feature type="transmembrane region" description="Helical" evidence="1">
    <location>
        <begin position="285"/>
        <end position="309"/>
    </location>
</feature>
<feature type="transmembrane region" description="Helical" evidence="1">
    <location>
        <begin position="33"/>
        <end position="56"/>
    </location>
</feature>
<feature type="transmembrane region" description="Helical" evidence="1">
    <location>
        <begin position="134"/>
        <end position="151"/>
    </location>
</feature>
<evidence type="ECO:0000313" key="2">
    <source>
        <dbReference type="EMBL" id="BBH15758.1"/>
    </source>
</evidence>
<gene>
    <name evidence="2" type="ORF">Back2_00450</name>
</gene>
<evidence type="ECO:0008006" key="4">
    <source>
        <dbReference type="Google" id="ProtNLM"/>
    </source>
</evidence>
<proteinExistence type="predicted"/>
<accession>A0A3G9IWX7</accession>
<reference evidence="2 3" key="1">
    <citation type="submission" date="2018-11" db="EMBL/GenBank/DDBJ databases">
        <title>Complete genome sequence of Nocardioides baekrokdamisoli strain KCTC 39748.</title>
        <authorList>
            <person name="Kang S.W."/>
            <person name="Lee K.C."/>
            <person name="Kim K.K."/>
            <person name="Kim J.S."/>
            <person name="Kim D.S."/>
            <person name="Ko S.H."/>
            <person name="Yang S.H."/>
            <person name="Shin Y.K."/>
            <person name="Lee J.S."/>
        </authorList>
    </citation>
    <scope>NUCLEOTIDE SEQUENCE [LARGE SCALE GENOMIC DNA]</scope>
    <source>
        <strain evidence="2 3">KCTC 39748</strain>
    </source>
</reference>
<keyword evidence="3" id="KW-1185">Reference proteome</keyword>
<dbReference type="KEGG" id="nbe:Back2_00450"/>
<feature type="transmembrane region" description="Helical" evidence="1">
    <location>
        <begin position="316"/>
        <end position="334"/>
    </location>
</feature>
<feature type="transmembrane region" description="Helical" evidence="1">
    <location>
        <begin position="372"/>
        <end position="389"/>
    </location>
</feature>
<feature type="transmembrane region" description="Helical" evidence="1">
    <location>
        <begin position="230"/>
        <end position="248"/>
    </location>
</feature>
<sequence>MTTMQRRVGPTDVPNPRRLAGWIRPQRTLDVTAVDIALSAVLAALVLAVHDVAYMLRTPYWNDEAWVAISIKAPLHNVQGVIASTPIGWDLLLRLAPSSVPHSARMIPLAFSALVVLVAYWYARSLPWRSVTTARIAAVSAGVLALVSPAALVRNDLKQYTCDAFCVLLILALTARTERRPGWRSLSILAAAGVALFMFANPAALALVAGLASLGAAALIQRDWQRLRQIFAVGVTSALLVAFVYFEFYANGNIPGLRHYWTNWFLPVSQGPVATWHWFWGLAPAWFASVGVGPAVIAVPLLIASAIALARLGQPATGAFLPMLLLEIGCLSAMKQYPMFDERTMTFAAVAYAVTVAIGTAYWVSRIRASSGGVWLPVLLVGCVAIWHLRDGRQHSVPQQPTAADVASIKAGYQPGDAILANVDSTWAIGYYWGGPVRIVRSIHTQQKFRAYLVNGPTTMDLCPETVDGTAGLPGYPLCGTSASIAAALDRAALAAGPHHRVWFYNLEGRYPDTQATEAWAKAHHYALVRPDNTRGTMLALLYPKPRTTRN</sequence>
<feature type="transmembrane region" description="Helical" evidence="1">
    <location>
        <begin position="103"/>
        <end position="122"/>
    </location>
</feature>
<evidence type="ECO:0000256" key="1">
    <source>
        <dbReference type="SAM" id="Phobius"/>
    </source>
</evidence>
<dbReference type="Proteomes" id="UP000271573">
    <property type="component" value="Chromosome"/>
</dbReference>
<feature type="transmembrane region" description="Helical" evidence="1">
    <location>
        <begin position="187"/>
        <end position="218"/>
    </location>
</feature>
<keyword evidence="1" id="KW-0812">Transmembrane</keyword>
<name>A0A3G9IWX7_9ACTN</name>
<organism evidence="2 3">
    <name type="scientific">Nocardioides baekrokdamisoli</name>
    <dbReference type="NCBI Taxonomy" id="1804624"/>
    <lineage>
        <taxon>Bacteria</taxon>
        <taxon>Bacillati</taxon>
        <taxon>Actinomycetota</taxon>
        <taxon>Actinomycetes</taxon>
        <taxon>Propionibacteriales</taxon>
        <taxon>Nocardioidaceae</taxon>
        <taxon>Nocardioides</taxon>
    </lineage>
</organism>
<dbReference type="AlphaFoldDB" id="A0A3G9IWX7"/>
<feature type="transmembrane region" description="Helical" evidence="1">
    <location>
        <begin position="346"/>
        <end position="365"/>
    </location>
</feature>
<evidence type="ECO:0000313" key="3">
    <source>
        <dbReference type="Proteomes" id="UP000271573"/>
    </source>
</evidence>
<keyword evidence="1" id="KW-0472">Membrane</keyword>
<keyword evidence="1" id="KW-1133">Transmembrane helix</keyword>